<dbReference type="Gramene" id="Zm00001eb292110_T001">
    <property type="protein sequence ID" value="Zm00001eb292110_P001"/>
    <property type="gene ID" value="Zm00001eb292110"/>
</dbReference>
<reference evidence="3" key="1">
    <citation type="journal article" date="2009" name="Science">
        <title>The B73 maize genome: complexity, diversity, and dynamics.</title>
        <authorList>
            <person name="Schnable P.S."/>
            <person name="Ware D."/>
            <person name="Fulton R.S."/>
            <person name="Stein J.C."/>
            <person name="Wei F."/>
            <person name="Pasternak S."/>
            <person name="Liang C."/>
            <person name="Zhang J."/>
            <person name="Fulton L."/>
            <person name="Graves T.A."/>
            <person name="Minx P."/>
            <person name="Reily A.D."/>
            <person name="Courtney L."/>
            <person name="Kruchowski S.S."/>
            <person name="Tomlinson C."/>
            <person name="Strong C."/>
            <person name="Delehaunty K."/>
            <person name="Fronick C."/>
            <person name="Courtney B."/>
            <person name="Rock S.M."/>
            <person name="Belter E."/>
            <person name="Du F."/>
            <person name="Kim K."/>
            <person name="Abbott R.M."/>
            <person name="Cotton M."/>
            <person name="Levy A."/>
            <person name="Marchetto P."/>
            <person name="Ochoa K."/>
            <person name="Jackson S.M."/>
            <person name="Gillam B."/>
            <person name="Chen W."/>
            <person name="Yan L."/>
            <person name="Higginbotham J."/>
            <person name="Cardenas M."/>
            <person name="Waligorski J."/>
            <person name="Applebaum E."/>
            <person name="Phelps L."/>
            <person name="Falcone J."/>
            <person name="Kanchi K."/>
            <person name="Thane T."/>
            <person name="Scimone A."/>
            <person name="Thane N."/>
            <person name="Henke J."/>
            <person name="Wang T."/>
            <person name="Ruppert J."/>
            <person name="Shah N."/>
            <person name="Rotter K."/>
            <person name="Hodges J."/>
            <person name="Ingenthron E."/>
            <person name="Cordes M."/>
            <person name="Kohlberg S."/>
            <person name="Sgro J."/>
            <person name="Delgado B."/>
            <person name="Mead K."/>
            <person name="Chinwalla A."/>
            <person name="Leonard S."/>
            <person name="Crouse K."/>
            <person name="Collura K."/>
            <person name="Kudrna D."/>
            <person name="Currie J."/>
            <person name="He R."/>
            <person name="Angelova A."/>
            <person name="Rajasekar S."/>
            <person name="Mueller T."/>
            <person name="Lomeli R."/>
            <person name="Scara G."/>
            <person name="Ko A."/>
            <person name="Delaney K."/>
            <person name="Wissotski M."/>
            <person name="Lopez G."/>
            <person name="Campos D."/>
            <person name="Braidotti M."/>
            <person name="Ashley E."/>
            <person name="Golser W."/>
            <person name="Kim H."/>
            <person name="Lee S."/>
            <person name="Lin J."/>
            <person name="Dujmic Z."/>
            <person name="Kim W."/>
            <person name="Talag J."/>
            <person name="Zuccolo A."/>
            <person name="Fan C."/>
            <person name="Sebastian A."/>
            <person name="Kramer M."/>
            <person name="Spiegel L."/>
            <person name="Nascimento L."/>
            <person name="Zutavern T."/>
            <person name="Miller B."/>
            <person name="Ambroise C."/>
            <person name="Muller S."/>
            <person name="Spooner W."/>
            <person name="Narechania A."/>
            <person name="Ren L."/>
            <person name="Wei S."/>
            <person name="Kumari S."/>
            <person name="Faga B."/>
            <person name="Levy M.J."/>
            <person name="McMahan L."/>
            <person name="Van Buren P."/>
            <person name="Vaughn M.W."/>
            <person name="Ying K."/>
            <person name="Yeh C.-T."/>
            <person name="Emrich S.J."/>
            <person name="Jia Y."/>
            <person name="Kalyanaraman A."/>
            <person name="Hsia A.-P."/>
            <person name="Barbazuk W.B."/>
            <person name="Baucom R.S."/>
            <person name="Brutnell T.P."/>
            <person name="Carpita N.C."/>
            <person name="Chaparro C."/>
            <person name="Chia J.-M."/>
            <person name="Deragon J.-M."/>
            <person name="Estill J.C."/>
            <person name="Fu Y."/>
            <person name="Jeddeloh J.A."/>
            <person name="Han Y."/>
            <person name="Lee H."/>
            <person name="Li P."/>
            <person name="Lisch D.R."/>
            <person name="Liu S."/>
            <person name="Liu Z."/>
            <person name="Nagel D.H."/>
            <person name="McCann M.C."/>
            <person name="SanMiguel P."/>
            <person name="Myers A.M."/>
            <person name="Nettleton D."/>
            <person name="Nguyen J."/>
            <person name="Penning B.W."/>
            <person name="Ponnala L."/>
            <person name="Schneider K.L."/>
            <person name="Schwartz D.C."/>
            <person name="Sharma A."/>
            <person name="Soderlund C."/>
            <person name="Springer N.M."/>
            <person name="Sun Q."/>
            <person name="Wang H."/>
            <person name="Waterman M."/>
            <person name="Westerman R."/>
            <person name="Wolfgruber T.K."/>
            <person name="Yang L."/>
            <person name="Yu Y."/>
            <person name="Zhang L."/>
            <person name="Zhou S."/>
            <person name="Zhu Q."/>
            <person name="Bennetzen J.L."/>
            <person name="Dawe R.K."/>
            <person name="Jiang J."/>
            <person name="Jiang N."/>
            <person name="Presting G.G."/>
            <person name="Wessler S.R."/>
            <person name="Aluru S."/>
            <person name="Martienssen R.A."/>
            <person name="Clifton S.W."/>
            <person name="McCombie W.R."/>
            <person name="Wing R.A."/>
            <person name="Wilson R.K."/>
        </authorList>
    </citation>
    <scope>NUCLEOTIDE SEQUENCE [LARGE SCALE GENOMIC DNA]</scope>
    <source>
        <strain evidence="3">cv. B73</strain>
    </source>
</reference>
<evidence type="ECO:0000313" key="3">
    <source>
        <dbReference type="Proteomes" id="UP000007305"/>
    </source>
</evidence>
<dbReference type="EnsemblPlants" id="Zm00001eb292110_T001">
    <property type="protein sequence ID" value="Zm00001eb292110_P001"/>
    <property type="gene ID" value="Zm00001eb292110"/>
</dbReference>
<protein>
    <submittedName>
        <fullName evidence="2">Uncharacterized protein</fullName>
    </submittedName>
</protein>
<evidence type="ECO:0000313" key="2">
    <source>
        <dbReference type="EnsemblPlants" id="Zm00001eb292110_P001"/>
    </source>
</evidence>
<reference evidence="2" key="3">
    <citation type="submission" date="2021-05" db="UniProtKB">
        <authorList>
            <consortium name="EnsemblPlants"/>
        </authorList>
    </citation>
    <scope>IDENTIFICATION</scope>
    <source>
        <strain evidence="2">cv. B73</strain>
    </source>
</reference>
<keyword evidence="3" id="KW-1185">Reference proteome</keyword>
<reference evidence="2" key="2">
    <citation type="submission" date="2019-07" db="EMBL/GenBank/DDBJ databases">
        <authorList>
            <person name="Seetharam A."/>
            <person name="Woodhouse M."/>
            <person name="Cannon E."/>
        </authorList>
    </citation>
    <scope>NUCLEOTIDE SEQUENCE [LARGE SCALE GENOMIC DNA]</scope>
    <source>
        <strain evidence="2">cv. B73</strain>
    </source>
</reference>
<sequence length="89" mass="8852">MDAAADVGAGAGPSAAEAVPTRDAATAAATMRILSFRVAAICSSVLVERRDVLLASAARASCGSRSVTARASVCSSHMRKSKGSEAVEG</sequence>
<feature type="region of interest" description="Disordered" evidence="1">
    <location>
        <begin position="1"/>
        <end position="21"/>
    </location>
</feature>
<proteinExistence type="predicted"/>
<accession>A0A804Q4H1</accession>
<dbReference type="InParanoid" id="A0A804Q4H1"/>
<evidence type="ECO:0000256" key="1">
    <source>
        <dbReference type="SAM" id="MobiDB-lite"/>
    </source>
</evidence>
<feature type="region of interest" description="Disordered" evidence="1">
    <location>
        <begin position="69"/>
        <end position="89"/>
    </location>
</feature>
<dbReference type="Proteomes" id="UP000007305">
    <property type="component" value="Chromosome 6"/>
</dbReference>
<name>A0A804Q4H1_MAIZE</name>
<dbReference type="AlphaFoldDB" id="A0A804Q4H1"/>
<organism evidence="2 3">
    <name type="scientific">Zea mays</name>
    <name type="common">Maize</name>
    <dbReference type="NCBI Taxonomy" id="4577"/>
    <lineage>
        <taxon>Eukaryota</taxon>
        <taxon>Viridiplantae</taxon>
        <taxon>Streptophyta</taxon>
        <taxon>Embryophyta</taxon>
        <taxon>Tracheophyta</taxon>
        <taxon>Spermatophyta</taxon>
        <taxon>Magnoliopsida</taxon>
        <taxon>Liliopsida</taxon>
        <taxon>Poales</taxon>
        <taxon>Poaceae</taxon>
        <taxon>PACMAD clade</taxon>
        <taxon>Panicoideae</taxon>
        <taxon>Andropogonodae</taxon>
        <taxon>Andropogoneae</taxon>
        <taxon>Tripsacinae</taxon>
        <taxon>Zea</taxon>
    </lineage>
</organism>